<dbReference type="Gene3D" id="1.20.1640.10">
    <property type="entry name" value="Multidrug efflux transporter AcrB transmembrane domain"/>
    <property type="match status" value="1"/>
</dbReference>
<evidence type="ECO:0000256" key="3">
    <source>
        <dbReference type="ARBA" id="ARBA00022692"/>
    </source>
</evidence>
<feature type="transmembrane region" description="Helical" evidence="7">
    <location>
        <begin position="348"/>
        <end position="372"/>
    </location>
</feature>
<name>A0A158RAM8_THECL</name>
<dbReference type="InterPro" id="IPR003392">
    <property type="entry name" value="PTHD_SSD"/>
</dbReference>
<dbReference type="InterPro" id="IPR000731">
    <property type="entry name" value="SSD"/>
</dbReference>
<feature type="transmembrane region" description="Helical" evidence="7">
    <location>
        <begin position="20"/>
        <end position="40"/>
    </location>
</feature>
<dbReference type="WBParaSite" id="TCLT_0000020901-mRNA-1">
    <property type="protein sequence ID" value="TCLT_0000020901-mRNA-1"/>
    <property type="gene ID" value="TCLT_0000020901"/>
</dbReference>
<evidence type="ECO:0000256" key="2">
    <source>
        <dbReference type="ARBA" id="ARBA00005585"/>
    </source>
</evidence>
<keyword evidence="10" id="KW-1185">Reference proteome</keyword>
<evidence type="ECO:0000313" key="9">
    <source>
        <dbReference type="EMBL" id="VDM95086.1"/>
    </source>
</evidence>
<evidence type="ECO:0000313" key="11">
    <source>
        <dbReference type="WBParaSite" id="TCLT_0000020901-mRNA-1"/>
    </source>
</evidence>
<evidence type="ECO:0000313" key="10">
    <source>
        <dbReference type="Proteomes" id="UP000276776"/>
    </source>
</evidence>
<reference evidence="9 10" key="2">
    <citation type="submission" date="2018-11" db="EMBL/GenBank/DDBJ databases">
        <authorList>
            <consortium name="Pathogen Informatics"/>
        </authorList>
    </citation>
    <scope>NUCLEOTIDE SEQUENCE [LARGE SCALE GENOMIC DNA]</scope>
</reference>
<feature type="domain" description="SSD" evidence="8">
    <location>
        <begin position="249"/>
        <end position="406"/>
    </location>
</feature>
<feature type="transmembrane region" description="Helical" evidence="7">
    <location>
        <begin position="277"/>
        <end position="298"/>
    </location>
</feature>
<dbReference type="GO" id="GO:0018996">
    <property type="term" value="P:molting cycle, collagen and cuticulin-based cuticle"/>
    <property type="evidence" value="ECO:0007669"/>
    <property type="project" value="TreeGrafter"/>
</dbReference>
<organism evidence="11">
    <name type="scientific">Thelazia callipaeda</name>
    <name type="common">Oriental eyeworm</name>
    <name type="synonym">Parasitic nematode</name>
    <dbReference type="NCBI Taxonomy" id="103827"/>
    <lineage>
        <taxon>Eukaryota</taxon>
        <taxon>Metazoa</taxon>
        <taxon>Ecdysozoa</taxon>
        <taxon>Nematoda</taxon>
        <taxon>Chromadorea</taxon>
        <taxon>Rhabditida</taxon>
        <taxon>Spirurina</taxon>
        <taxon>Spiruromorpha</taxon>
        <taxon>Thelazioidea</taxon>
        <taxon>Thelaziidae</taxon>
        <taxon>Thelazia</taxon>
    </lineage>
</organism>
<keyword evidence="5 7" id="KW-0472">Membrane</keyword>
<accession>A0A158RAM8</accession>
<evidence type="ECO:0000259" key="8">
    <source>
        <dbReference type="PROSITE" id="PS50156"/>
    </source>
</evidence>
<reference evidence="11" key="1">
    <citation type="submission" date="2016-04" db="UniProtKB">
        <authorList>
            <consortium name="WormBaseParasite"/>
        </authorList>
    </citation>
    <scope>IDENTIFICATION</scope>
</reference>
<proteinExistence type="inferred from homology"/>
<dbReference type="AlphaFoldDB" id="A0A158RAM8"/>
<protein>
    <submittedName>
        <fullName evidence="11">SSD domain-containing protein</fullName>
    </submittedName>
</protein>
<evidence type="ECO:0000256" key="5">
    <source>
        <dbReference type="ARBA" id="ARBA00023136"/>
    </source>
</evidence>
<comment type="similarity">
    <text evidence="2">Belongs to the patched family.</text>
</comment>
<feature type="transmembrane region" description="Helical" evidence="7">
    <location>
        <begin position="447"/>
        <end position="465"/>
    </location>
</feature>
<dbReference type="PANTHER" id="PTHR10796:SF108">
    <property type="entry name" value="SSD DOMAIN-CONTAINING PROTEIN"/>
    <property type="match status" value="1"/>
</dbReference>
<dbReference type="Proteomes" id="UP000276776">
    <property type="component" value="Unassembled WGS sequence"/>
</dbReference>
<dbReference type="PANTHER" id="PTHR10796">
    <property type="entry name" value="PATCHED-RELATED"/>
    <property type="match status" value="1"/>
</dbReference>
<keyword evidence="4 7" id="KW-1133">Transmembrane helix</keyword>
<evidence type="ECO:0000256" key="4">
    <source>
        <dbReference type="ARBA" id="ARBA00022989"/>
    </source>
</evidence>
<dbReference type="OMA" id="NATKWIN"/>
<dbReference type="GO" id="GO:0030659">
    <property type="term" value="C:cytoplasmic vesicle membrane"/>
    <property type="evidence" value="ECO:0007669"/>
    <property type="project" value="TreeGrafter"/>
</dbReference>
<feature type="transmembrane region" description="Helical" evidence="7">
    <location>
        <begin position="252"/>
        <end position="270"/>
    </location>
</feature>
<dbReference type="GO" id="GO:0005886">
    <property type="term" value="C:plasma membrane"/>
    <property type="evidence" value="ECO:0007669"/>
    <property type="project" value="TreeGrafter"/>
</dbReference>
<dbReference type="Pfam" id="PF02460">
    <property type="entry name" value="Patched"/>
    <property type="match status" value="1"/>
</dbReference>
<feature type="transmembrane region" description="Helical" evidence="7">
    <location>
        <begin position="378"/>
        <end position="401"/>
    </location>
</feature>
<dbReference type="InterPro" id="IPR051697">
    <property type="entry name" value="Patched_domain-protein"/>
</dbReference>
<gene>
    <name evidence="9" type="ORF">TCLT_LOCUS210</name>
</gene>
<comment type="subcellular location">
    <subcellularLocation>
        <location evidence="1">Membrane</location>
        <topology evidence="1">Multi-pass membrane protein</topology>
    </subcellularLocation>
</comment>
<dbReference type="EMBL" id="UYYF01000013">
    <property type="protein sequence ID" value="VDM95086.1"/>
    <property type="molecule type" value="Genomic_DNA"/>
</dbReference>
<keyword evidence="3 7" id="KW-0812">Transmembrane</keyword>
<dbReference type="GO" id="GO:0006897">
    <property type="term" value="P:endocytosis"/>
    <property type="evidence" value="ECO:0007669"/>
    <property type="project" value="TreeGrafter"/>
</dbReference>
<dbReference type="OrthoDB" id="6510177at2759"/>
<evidence type="ECO:0000256" key="1">
    <source>
        <dbReference type="ARBA" id="ARBA00004141"/>
    </source>
</evidence>
<dbReference type="PROSITE" id="PS50156">
    <property type="entry name" value="SSD"/>
    <property type="match status" value="1"/>
</dbReference>
<evidence type="ECO:0000256" key="6">
    <source>
        <dbReference type="ARBA" id="ARBA00023180"/>
    </source>
</evidence>
<sequence length="575" mass="66257">MYASANRYLAESIASHPTHFIVLTLVISALLSLSLFNCTWEDDIRRGFSSPKSRAAKEEAVFLQFYNITNVPWHLVLLFEAKDGGTMLRENHMQEMYKIDKDIYDAFNAVHFARPICYPFCHVNMPVKFFWEEFSRDKNRTESYDDNNSIFAFPTSTILDQEVFLGANLFGVQYSDKIFTNRSNIIRVNTITLWYSAYIDDPFKNQIFKNITVGLFAMSKINNATKWINFKVFGDEIANREMIQGAIQATKLMLFGFLLLLTFVFIVVYIKIELSSIPQIIFAILSPPIIASVVSFAIVCWMNFPFYSIMCVTPFLVIGIGVDDSFIMMQVWCRFGKIVCRKERLIRVFNEIGPSVSITSITNMVAFGIGYFTPTPQMSLFCLCTSLACFFDYIFTFTLFAPIICMAKSKNNNGYTAPLIKLSRREKRIKHFIASYCKMICSRTGRISVIFLLMVLYTLSTLGVAKMKRIFDDFFPLQIFINQPPDISNSSQYNDFYDMVKNLEAVPYSLGVNKTMVFLKAYEIFDHKIHNFLHTLGLIDAEHFKPSYDNLPIFVDHIQNPTFIKMTTDEKLVLV</sequence>
<dbReference type="SUPFAM" id="SSF82866">
    <property type="entry name" value="Multidrug efflux transporter AcrB transmembrane domain"/>
    <property type="match status" value="1"/>
</dbReference>
<evidence type="ECO:0000256" key="7">
    <source>
        <dbReference type="SAM" id="Phobius"/>
    </source>
</evidence>
<keyword evidence="6" id="KW-0325">Glycoprotein</keyword>